<gene>
    <name evidence="2" type="primary">HEATR4</name>
    <name evidence="2" type="ORF">HK105_205106</name>
</gene>
<feature type="region of interest" description="Disordered" evidence="1">
    <location>
        <begin position="1"/>
        <end position="21"/>
    </location>
</feature>
<feature type="region of interest" description="Disordered" evidence="1">
    <location>
        <begin position="331"/>
        <end position="366"/>
    </location>
</feature>
<feature type="compositionally biased region" description="Low complexity" evidence="1">
    <location>
        <begin position="1594"/>
        <end position="1622"/>
    </location>
</feature>
<reference evidence="2 3" key="1">
    <citation type="submission" date="2023-09" db="EMBL/GenBank/DDBJ databases">
        <title>Pangenome analysis of Batrachochytrium dendrobatidis and related Chytrids.</title>
        <authorList>
            <person name="Yacoub M.N."/>
            <person name="Stajich J.E."/>
            <person name="James T.Y."/>
        </authorList>
    </citation>
    <scope>NUCLEOTIDE SEQUENCE [LARGE SCALE GENOMIC DNA]</scope>
    <source>
        <strain evidence="2 3">JEL0888</strain>
    </source>
</reference>
<dbReference type="Gene3D" id="1.25.10.10">
    <property type="entry name" value="Leucine-rich Repeat Variant"/>
    <property type="match status" value="1"/>
</dbReference>
<feature type="compositionally biased region" description="Pro residues" evidence="1">
    <location>
        <begin position="1165"/>
        <end position="1174"/>
    </location>
</feature>
<dbReference type="EMBL" id="JADGIZ020000025">
    <property type="protein sequence ID" value="KAL2915241.1"/>
    <property type="molecule type" value="Genomic_DNA"/>
</dbReference>
<protein>
    <submittedName>
        <fullName evidence="2">HEAT repeat-containing protein 4</fullName>
    </submittedName>
</protein>
<feature type="region of interest" description="Disordered" evidence="1">
    <location>
        <begin position="1164"/>
        <end position="1185"/>
    </location>
</feature>
<feature type="compositionally biased region" description="Polar residues" evidence="1">
    <location>
        <begin position="180"/>
        <end position="199"/>
    </location>
</feature>
<dbReference type="InterPro" id="IPR016024">
    <property type="entry name" value="ARM-type_fold"/>
</dbReference>
<feature type="region of interest" description="Disordered" evidence="1">
    <location>
        <begin position="228"/>
        <end position="250"/>
    </location>
</feature>
<feature type="region of interest" description="Disordered" evidence="1">
    <location>
        <begin position="1594"/>
        <end position="1637"/>
    </location>
</feature>
<keyword evidence="3" id="KW-1185">Reference proteome</keyword>
<feature type="compositionally biased region" description="Polar residues" evidence="1">
    <location>
        <begin position="772"/>
        <end position="786"/>
    </location>
</feature>
<feature type="region of interest" description="Disordered" evidence="1">
    <location>
        <begin position="862"/>
        <end position="884"/>
    </location>
</feature>
<feature type="compositionally biased region" description="Low complexity" evidence="1">
    <location>
        <begin position="1268"/>
        <end position="1279"/>
    </location>
</feature>
<evidence type="ECO:0000313" key="2">
    <source>
        <dbReference type="EMBL" id="KAL2915241.1"/>
    </source>
</evidence>
<feature type="region of interest" description="Disordered" evidence="1">
    <location>
        <begin position="1232"/>
        <end position="1317"/>
    </location>
</feature>
<dbReference type="Proteomes" id="UP001527925">
    <property type="component" value="Unassembled WGS sequence"/>
</dbReference>
<feature type="compositionally biased region" description="Polar residues" evidence="1">
    <location>
        <begin position="562"/>
        <end position="595"/>
    </location>
</feature>
<feature type="compositionally biased region" description="Polar residues" evidence="1">
    <location>
        <begin position="606"/>
        <end position="621"/>
    </location>
</feature>
<feature type="compositionally biased region" description="Basic residues" evidence="1">
    <location>
        <begin position="1"/>
        <end position="10"/>
    </location>
</feature>
<dbReference type="PANTHER" id="PTHR12697">
    <property type="entry name" value="PBS LYASE HEAT-LIKE PROTEIN"/>
    <property type="match status" value="1"/>
</dbReference>
<feature type="region of interest" description="Disordered" evidence="1">
    <location>
        <begin position="525"/>
        <end position="634"/>
    </location>
</feature>
<feature type="compositionally biased region" description="Basic and acidic residues" evidence="1">
    <location>
        <begin position="862"/>
        <end position="871"/>
    </location>
</feature>
<feature type="region of interest" description="Disordered" evidence="1">
    <location>
        <begin position="759"/>
        <end position="786"/>
    </location>
</feature>
<comment type="caution">
    <text evidence="2">The sequence shown here is derived from an EMBL/GenBank/DDBJ whole genome shotgun (WGS) entry which is preliminary data.</text>
</comment>
<sequence>MSTAGHRTRHGGASLPKSKGFRNLLDVPNALPASDFPRPHRKPLMDTIFSRDVRKRYRDARRAAMAAATLAPAESLPKQITGDIVLGVDLRVRRPHPNAVAAAIDHPFVPNSRVPSVRPPVKIPENYLSRLKDLEPIGEQLRDDERIARASVGKPDLLCGLTFDPAVSTRVVDSRRGTVASRSQYSSVSRTGASTSMRRSPSVAGSDVSALNEHQIALFEDDGCEDVYSGGAAGQQSKASSFLDRRDTDERTRGESIYDARRLSVMRMKRPPMLGEIMYSSTHHTQSSVGNVRSMRQSTASGGPPVPPEIIAPDRPTLSIVCDDDPLTNGAGLNHSTVSFRQPPPSVRRNSTMSHKAEGSGSRRGVFRDLPSVGSGLHAPTSFLGQSILANSGRISATGSADKRQTIFERSTSAGFGASSGVGGSHLGHLLGAGAPAVAEVLSPRNLAYMLWVWEHAENVNLASIIEAGNEADGVTVPTTPAPPRRQNGTQPVPSQRAPPPKPLADEAAIRRFVEMAFPIKGESLAESGATDGGTLDASDSLIALPPEQDPLFGQPDERAGSQDSLIRSQSGSAKQAQGLHQQSFSSATRQSGVSRASAAAHPGESGQTGEPDTATQTQGRASRRSIPGATAAASMAAFRQQMQGVHAAADEAEQGGARGLISHSTYRFLKRLSRENQFGLEVLDETLRAADEAMLRRTLTGHSSTADVGSADPFSLDPEIERRLAVSQTFMNIKTARGLEASHGHVDGARTAAKKVSMQSIPHPQPPVDADTSSPFSPQRRQKIQQQRECRKRFIGHGAWSGLVNRIVDSADADPIPTLADEVAALEAEAAGKSASAALQLPEEEIDDLSTEVGSVVAERDAAHAREEAAQRAASGGHDRARHARTAEVDVDEFGIPLAGERTASESVSGRLREIFGKRIIIPHSIKEPLDWGSIFKPIKLRDAEGRLPGEPAPAAPPKFSIERFVTLVKMNTRHHPPERKGSSDPVQEYRANPVPINTLIDFLESPLTALTQMPAAGSVERAGIVKALTLGLREETDKALQYDACRMLIALGSQSELARWDSFIFKGVMATMLKEGTDDERDAAALTFIAANTINETVVGQIMRGLGHLDDDKRMMARKVFSEIDMQHVDMIVPMLLKGSRHTSWRVRLDVIHLLEVWIAKLSPPPPPPPAPRDPDALDTDDDGTIRALFHTLGTTTNERDRDEDLGAADLGTSASSALLIASHAADTSGLGDMPAAHGSGDDGGPSGDSLSASSPRLGRAGKPRSGAGVSDAASSGEPGGIGDLSQSANFGASGEMRRGQSAANLAGQPPTAAQQHQIQLQQYQHQFQRSRHAKLTPAALEHNKQVVKECVDVLLGIMWTDWNKDVRDAASVSLGELRQGRAIFDWVVALLGSSDPVKRVDALRCLSYMAVMTKDALEVFLGCFRDSYASVRIEACKVACMLASCDREIINGLLDLLDDHDHRVRAYAIKALGCSGCKEPKNRETLNWAVHHDPHAAVRAEAIRAIAQLGLIADDQAMREAVFTLLETDKSDRVRREAERVLLACGLIFSNLVETDTAAAKIDSAAAASAAAGAGGGAAGGAMGMPNTGAPLGQGAAAPTTGAAPQSASNASGGMSAPGTSGGGPSNRLTNHSTGPYPHILAGATPTEVEIFLRDSLVGDRECTAAINQVRELATKESIMAEVKYVLKTSDDPIDMGLNLQYNDEFMPRVESIHKERAK</sequence>
<name>A0ABR4N6Z0_9FUNG</name>
<evidence type="ECO:0000313" key="3">
    <source>
        <dbReference type="Proteomes" id="UP001527925"/>
    </source>
</evidence>
<dbReference type="PANTHER" id="PTHR12697:SF5">
    <property type="entry name" value="DEOXYHYPUSINE HYDROXYLASE"/>
    <property type="match status" value="1"/>
</dbReference>
<feature type="region of interest" description="Disordered" evidence="1">
    <location>
        <begin position="174"/>
        <end position="207"/>
    </location>
</feature>
<accession>A0ABR4N6Z0</accession>
<evidence type="ECO:0000256" key="1">
    <source>
        <dbReference type="SAM" id="MobiDB-lite"/>
    </source>
</evidence>
<proteinExistence type="predicted"/>
<dbReference type="Pfam" id="PF13646">
    <property type="entry name" value="HEAT_2"/>
    <property type="match status" value="1"/>
</dbReference>
<feature type="region of interest" description="Disordered" evidence="1">
    <location>
        <begin position="473"/>
        <end position="503"/>
    </location>
</feature>
<dbReference type="SUPFAM" id="SSF48371">
    <property type="entry name" value="ARM repeat"/>
    <property type="match status" value="1"/>
</dbReference>
<dbReference type="InterPro" id="IPR011989">
    <property type="entry name" value="ARM-like"/>
</dbReference>
<organism evidence="2 3">
    <name type="scientific">Polyrhizophydium stewartii</name>
    <dbReference type="NCBI Taxonomy" id="2732419"/>
    <lineage>
        <taxon>Eukaryota</taxon>
        <taxon>Fungi</taxon>
        <taxon>Fungi incertae sedis</taxon>
        <taxon>Chytridiomycota</taxon>
        <taxon>Chytridiomycota incertae sedis</taxon>
        <taxon>Chytridiomycetes</taxon>
        <taxon>Rhizophydiales</taxon>
        <taxon>Rhizophydiales incertae sedis</taxon>
        <taxon>Polyrhizophydium</taxon>
    </lineage>
</organism>